<evidence type="ECO:0000313" key="4">
    <source>
        <dbReference type="Proteomes" id="UP000190460"/>
    </source>
</evidence>
<evidence type="ECO:0000259" key="2">
    <source>
        <dbReference type="Pfam" id="PF12146"/>
    </source>
</evidence>
<dbReference type="PANTHER" id="PTHR43798">
    <property type="entry name" value="MONOACYLGLYCEROL LIPASE"/>
    <property type="match status" value="1"/>
</dbReference>
<keyword evidence="4" id="KW-1185">Reference proteome</keyword>
<name>A0A1T4XPC6_9GAMM</name>
<dbReference type="Gene3D" id="3.40.50.1820">
    <property type="entry name" value="alpha/beta hydrolase"/>
    <property type="match status" value="1"/>
</dbReference>
<protein>
    <submittedName>
        <fullName evidence="3">Lysophospholipase, alpha-beta hydrolase superfamily</fullName>
    </submittedName>
</protein>
<dbReference type="InterPro" id="IPR050266">
    <property type="entry name" value="AB_hydrolase_sf"/>
</dbReference>
<dbReference type="InterPro" id="IPR000073">
    <property type="entry name" value="AB_hydrolase_1"/>
</dbReference>
<dbReference type="PANTHER" id="PTHR43798:SF31">
    <property type="entry name" value="AB HYDROLASE SUPERFAMILY PROTEIN YCLE"/>
    <property type="match status" value="1"/>
</dbReference>
<dbReference type="SUPFAM" id="SSF53474">
    <property type="entry name" value="alpha/beta-Hydrolases"/>
    <property type="match status" value="1"/>
</dbReference>
<dbReference type="InterPro" id="IPR022742">
    <property type="entry name" value="Hydrolase_4"/>
</dbReference>
<feature type="domain" description="Serine aminopeptidase S33" evidence="2">
    <location>
        <begin position="16"/>
        <end position="265"/>
    </location>
</feature>
<dbReference type="STRING" id="92487.SAMN02745130_03276"/>
<evidence type="ECO:0000256" key="1">
    <source>
        <dbReference type="ARBA" id="ARBA00022801"/>
    </source>
</evidence>
<dbReference type="GO" id="GO:0016020">
    <property type="term" value="C:membrane"/>
    <property type="evidence" value="ECO:0007669"/>
    <property type="project" value="TreeGrafter"/>
</dbReference>
<sequence length="293" mass="32886">MRPHQYFPAQTTASFTLVIIHGMQEHGRRYQAFAEYLSRQGGNIISFDLPGHGVEKPKDALGDFGTEGLAASLTAIDEFFQRYAQSLPKVLFGHSMGSTLALRYAQQHDLDLLILCGVPVNPVWALELGYRAAKLEQRLRPQQASVFSNIFKWYNRRFQPCTTASDWLSANPDNVQAYLDDPLCGYALSPRYYLEMFGLMRHALAAKELAKLGSQLKILVIWGADDPVTDFGKGTRHLVNKLQALNYSVASQEYAGLRHEILNEAEPLPIYADVLRFIKANLESSVIRHALVS</sequence>
<gene>
    <name evidence="3" type="ORF">SAMN02745130_03276</name>
</gene>
<reference evidence="3 4" key="1">
    <citation type="submission" date="2017-02" db="EMBL/GenBank/DDBJ databases">
        <authorList>
            <person name="Peterson S.W."/>
        </authorList>
    </citation>
    <scope>NUCLEOTIDE SEQUENCE [LARGE SCALE GENOMIC DNA]</scope>
    <source>
        <strain evidence="3 4">ATCC 49788</strain>
    </source>
</reference>
<evidence type="ECO:0000313" key="3">
    <source>
        <dbReference type="EMBL" id="SKA91392.1"/>
    </source>
</evidence>
<proteinExistence type="predicted"/>
<dbReference type="GO" id="GO:0016787">
    <property type="term" value="F:hydrolase activity"/>
    <property type="evidence" value="ECO:0007669"/>
    <property type="project" value="UniProtKB-KW"/>
</dbReference>
<dbReference type="AlphaFoldDB" id="A0A1T4XPC6"/>
<dbReference type="EMBL" id="FUYB01000020">
    <property type="protein sequence ID" value="SKA91392.1"/>
    <property type="molecule type" value="Genomic_DNA"/>
</dbReference>
<dbReference type="Proteomes" id="UP000190460">
    <property type="component" value="Unassembled WGS sequence"/>
</dbReference>
<dbReference type="Pfam" id="PF12146">
    <property type="entry name" value="Hydrolase_4"/>
    <property type="match status" value="1"/>
</dbReference>
<accession>A0A1T4XPC6</accession>
<keyword evidence="1 3" id="KW-0378">Hydrolase</keyword>
<organism evidence="3 4">
    <name type="scientific">Thiothrix eikelboomii</name>
    <dbReference type="NCBI Taxonomy" id="92487"/>
    <lineage>
        <taxon>Bacteria</taxon>
        <taxon>Pseudomonadati</taxon>
        <taxon>Pseudomonadota</taxon>
        <taxon>Gammaproteobacteria</taxon>
        <taxon>Thiotrichales</taxon>
        <taxon>Thiotrichaceae</taxon>
        <taxon>Thiothrix</taxon>
    </lineage>
</organism>
<dbReference type="InterPro" id="IPR029058">
    <property type="entry name" value="AB_hydrolase_fold"/>
</dbReference>
<dbReference type="PRINTS" id="PR00111">
    <property type="entry name" value="ABHYDROLASE"/>
</dbReference>